<keyword evidence="3" id="KW-1185">Reference proteome</keyword>
<evidence type="ECO:0000313" key="2">
    <source>
        <dbReference type="EMBL" id="MBK0398229.1"/>
    </source>
</evidence>
<dbReference type="InterPro" id="IPR029062">
    <property type="entry name" value="Class_I_gatase-like"/>
</dbReference>
<dbReference type="InterPro" id="IPR044992">
    <property type="entry name" value="ChyE-like"/>
</dbReference>
<dbReference type="AlphaFoldDB" id="A0A8J7M668"/>
<dbReference type="Gene3D" id="3.40.50.880">
    <property type="match status" value="1"/>
</dbReference>
<sequence>MKLGILQTGRSPEELRTAHGDYDDFFRRFLDGRGFEFVTYPVLDGILPAEPDEADCWLITGSKFGTYEPHPWIPPLEAFLRRSFTAGVPIVGICFGHQILAQALGGKVEKFAGGWSVGRETYEFAGLASPIALMAWHQDQVIEKPSEAEVLGSSPFCRYAALAYGDRALTIQPHPEFQRTFVRDLIEARRDLLPDDIARKALVSLGEPTDSALIGDMVEAFLKRPRGTRSPENAKPSV</sequence>
<dbReference type="EMBL" id="JAEHHL010000001">
    <property type="protein sequence ID" value="MBK0398229.1"/>
    <property type="molecule type" value="Genomic_DNA"/>
</dbReference>
<dbReference type="PANTHER" id="PTHR42695">
    <property type="entry name" value="GLUTAMINE AMIDOTRANSFERASE YLR126C-RELATED"/>
    <property type="match status" value="1"/>
</dbReference>
<dbReference type="PROSITE" id="PS51273">
    <property type="entry name" value="GATASE_TYPE_1"/>
    <property type="match status" value="1"/>
</dbReference>
<dbReference type="Pfam" id="PF00117">
    <property type="entry name" value="GATase"/>
    <property type="match status" value="1"/>
</dbReference>
<accession>A0A8J7M668</accession>
<name>A0A8J7M668_9RHOB</name>
<dbReference type="SUPFAM" id="SSF52317">
    <property type="entry name" value="Class I glutamine amidotransferase-like"/>
    <property type="match status" value="1"/>
</dbReference>
<dbReference type="Proteomes" id="UP000655420">
    <property type="component" value="Unassembled WGS sequence"/>
</dbReference>
<evidence type="ECO:0000313" key="3">
    <source>
        <dbReference type="Proteomes" id="UP000655420"/>
    </source>
</evidence>
<comment type="caution">
    <text evidence="2">The sequence shown here is derived from an EMBL/GenBank/DDBJ whole genome shotgun (WGS) entry which is preliminary data.</text>
</comment>
<feature type="domain" description="Glutamine amidotransferase" evidence="1">
    <location>
        <begin position="78"/>
        <end position="180"/>
    </location>
</feature>
<protein>
    <submittedName>
        <fullName evidence="2">Type 1 glutamine amidotransferase</fullName>
    </submittedName>
</protein>
<proteinExistence type="predicted"/>
<evidence type="ECO:0000259" key="1">
    <source>
        <dbReference type="Pfam" id="PF00117"/>
    </source>
</evidence>
<reference evidence="2" key="1">
    <citation type="submission" date="2020-12" db="EMBL/GenBank/DDBJ databases">
        <title>Bacterial taxonomy.</title>
        <authorList>
            <person name="Pan X."/>
        </authorList>
    </citation>
    <scope>NUCLEOTIDE SEQUENCE</scope>
    <source>
        <strain evidence="2">M0105</strain>
    </source>
</reference>
<dbReference type="PANTHER" id="PTHR42695:SF5">
    <property type="entry name" value="GLUTAMINE AMIDOTRANSFERASE YLR126C-RELATED"/>
    <property type="match status" value="1"/>
</dbReference>
<organism evidence="2 3">
    <name type="scientific">Thermohalobaculum xanthum</name>
    <dbReference type="NCBI Taxonomy" id="2753746"/>
    <lineage>
        <taxon>Bacteria</taxon>
        <taxon>Pseudomonadati</taxon>
        <taxon>Pseudomonadota</taxon>
        <taxon>Alphaproteobacteria</taxon>
        <taxon>Rhodobacterales</taxon>
        <taxon>Paracoccaceae</taxon>
        <taxon>Thermohalobaculum</taxon>
    </lineage>
</organism>
<dbReference type="GO" id="GO:0005829">
    <property type="term" value="C:cytosol"/>
    <property type="evidence" value="ECO:0007669"/>
    <property type="project" value="TreeGrafter"/>
</dbReference>
<dbReference type="CDD" id="cd01741">
    <property type="entry name" value="GATase1_1"/>
    <property type="match status" value="1"/>
</dbReference>
<keyword evidence="2" id="KW-0315">Glutamine amidotransferase</keyword>
<dbReference type="RefSeq" id="WP_200607091.1">
    <property type="nucleotide sequence ID" value="NZ_JAEHHL010000001.1"/>
</dbReference>
<dbReference type="InterPro" id="IPR017926">
    <property type="entry name" value="GATASE"/>
</dbReference>
<gene>
    <name evidence="2" type="ORF">H0I76_03425</name>
</gene>